<keyword evidence="2" id="KW-0689">Ribosomal protein</keyword>
<dbReference type="GO" id="GO:0022625">
    <property type="term" value="C:cytosolic large ribosomal subunit"/>
    <property type="evidence" value="ECO:0007669"/>
    <property type="project" value="TreeGrafter"/>
</dbReference>
<reference evidence="4" key="1">
    <citation type="journal article" date="2014" name="Front. Microbiol.">
        <title>High frequency of phylogenetically diverse reductive dehalogenase-homologous genes in deep subseafloor sedimentary metagenomes.</title>
        <authorList>
            <person name="Kawai M."/>
            <person name="Futagami T."/>
            <person name="Toyoda A."/>
            <person name="Takaki Y."/>
            <person name="Nishi S."/>
            <person name="Hori S."/>
            <person name="Arai W."/>
            <person name="Tsubouchi T."/>
            <person name="Morono Y."/>
            <person name="Uchiyama I."/>
            <person name="Ito T."/>
            <person name="Fujiyama A."/>
            <person name="Inagaki F."/>
            <person name="Takami H."/>
        </authorList>
    </citation>
    <scope>NUCLEOTIDE SEQUENCE</scope>
    <source>
        <strain evidence="4">Expedition CK06-06</strain>
    </source>
</reference>
<dbReference type="CDD" id="cd00392">
    <property type="entry name" value="Ribosomal_L13"/>
    <property type="match status" value="1"/>
</dbReference>
<dbReference type="InterPro" id="IPR036899">
    <property type="entry name" value="Ribosomal_uL13_sf"/>
</dbReference>
<evidence type="ECO:0008006" key="5">
    <source>
        <dbReference type="Google" id="ProtNLM"/>
    </source>
</evidence>
<dbReference type="GO" id="GO:0003729">
    <property type="term" value="F:mRNA binding"/>
    <property type="evidence" value="ECO:0007669"/>
    <property type="project" value="TreeGrafter"/>
</dbReference>
<comment type="similarity">
    <text evidence="1">Belongs to the universal ribosomal protein uL13 family.</text>
</comment>
<dbReference type="PANTHER" id="PTHR11545">
    <property type="entry name" value="RIBOSOMAL PROTEIN L13"/>
    <property type="match status" value="1"/>
</dbReference>
<dbReference type="Gene3D" id="3.90.1180.10">
    <property type="entry name" value="Ribosomal protein L13"/>
    <property type="match status" value="1"/>
</dbReference>
<comment type="caution">
    <text evidence="4">The sequence shown here is derived from an EMBL/GenBank/DDBJ whole genome shotgun (WGS) entry which is preliminary data.</text>
</comment>
<dbReference type="AlphaFoldDB" id="X1JPA2"/>
<sequence>MKTYSPGVGDIKREWHIVDATGETLGRLASQVARLLMGKHKPVYAPHLDTGDYVVVINAAKVRVSGKKAEQKIYYRHSGYPGGLKSPTF</sequence>
<evidence type="ECO:0000313" key="4">
    <source>
        <dbReference type="EMBL" id="GAH80094.1"/>
    </source>
</evidence>
<dbReference type="InterPro" id="IPR005822">
    <property type="entry name" value="Ribosomal_uL13"/>
</dbReference>
<keyword evidence="3" id="KW-0687">Ribonucleoprotein</keyword>
<name>X1JPA2_9ZZZZ</name>
<feature type="non-terminal residue" evidence="4">
    <location>
        <position position="89"/>
    </location>
</feature>
<evidence type="ECO:0000256" key="1">
    <source>
        <dbReference type="ARBA" id="ARBA00006227"/>
    </source>
</evidence>
<gene>
    <name evidence="4" type="ORF">S03H2_60997</name>
</gene>
<dbReference type="Pfam" id="PF00572">
    <property type="entry name" value="Ribosomal_L13"/>
    <property type="match status" value="1"/>
</dbReference>
<dbReference type="PANTHER" id="PTHR11545:SF2">
    <property type="entry name" value="LARGE RIBOSOMAL SUBUNIT PROTEIN UL13M"/>
    <property type="match status" value="1"/>
</dbReference>
<organism evidence="4">
    <name type="scientific">marine sediment metagenome</name>
    <dbReference type="NCBI Taxonomy" id="412755"/>
    <lineage>
        <taxon>unclassified sequences</taxon>
        <taxon>metagenomes</taxon>
        <taxon>ecological metagenomes</taxon>
    </lineage>
</organism>
<evidence type="ECO:0000256" key="3">
    <source>
        <dbReference type="ARBA" id="ARBA00023274"/>
    </source>
</evidence>
<accession>X1JPA2</accession>
<dbReference type="GO" id="GO:0003735">
    <property type="term" value="F:structural constituent of ribosome"/>
    <property type="evidence" value="ECO:0007669"/>
    <property type="project" value="InterPro"/>
</dbReference>
<dbReference type="NCBIfam" id="TIGR01066">
    <property type="entry name" value="rplM_bact"/>
    <property type="match status" value="1"/>
</dbReference>
<proteinExistence type="inferred from homology"/>
<dbReference type="GO" id="GO:0017148">
    <property type="term" value="P:negative regulation of translation"/>
    <property type="evidence" value="ECO:0007669"/>
    <property type="project" value="TreeGrafter"/>
</dbReference>
<dbReference type="PIRSF" id="PIRSF002181">
    <property type="entry name" value="Ribosomal_L13"/>
    <property type="match status" value="1"/>
</dbReference>
<dbReference type="EMBL" id="BARU01039346">
    <property type="protein sequence ID" value="GAH80094.1"/>
    <property type="molecule type" value="Genomic_DNA"/>
</dbReference>
<evidence type="ECO:0000256" key="2">
    <source>
        <dbReference type="ARBA" id="ARBA00022980"/>
    </source>
</evidence>
<dbReference type="GO" id="GO:0006412">
    <property type="term" value="P:translation"/>
    <property type="evidence" value="ECO:0007669"/>
    <property type="project" value="InterPro"/>
</dbReference>
<dbReference type="SUPFAM" id="SSF52161">
    <property type="entry name" value="Ribosomal protein L13"/>
    <property type="match status" value="1"/>
</dbReference>
<protein>
    <recommendedName>
        <fullName evidence="5">50S ribosomal protein L13</fullName>
    </recommendedName>
</protein>
<dbReference type="InterPro" id="IPR005823">
    <property type="entry name" value="Ribosomal_uL13_bac-type"/>
</dbReference>